<keyword evidence="11" id="KW-1185">Reference proteome</keyword>
<evidence type="ECO:0000313" key="11">
    <source>
        <dbReference type="Proteomes" id="UP001645859"/>
    </source>
</evidence>
<keyword evidence="4" id="KW-0677">Repeat</keyword>
<gene>
    <name evidence="10" type="ORF">D3230_13000</name>
</gene>
<evidence type="ECO:0000256" key="3">
    <source>
        <dbReference type="ARBA" id="ARBA00022597"/>
    </source>
</evidence>
<protein>
    <submittedName>
        <fullName evidence="10">Sugar ABC transporter ATP-binding protein</fullName>
    </submittedName>
</protein>
<dbReference type="Pfam" id="PF00005">
    <property type="entry name" value="ABC_tran"/>
    <property type="match status" value="2"/>
</dbReference>
<proteinExistence type="predicted"/>
<dbReference type="Proteomes" id="UP001645859">
    <property type="component" value="Unassembled WGS sequence"/>
</dbReference>
<evidence type="ECO:0000256" key="2">
    <source>
        <dbReference type="ARBA" id="ARBA00022475"/>
    </source>
</evidence>
<sequence>MSAVLEMRGISKSFPGIRALSGVDLVVDAGEVHAIVGENGAGKSTLMKILAGVYQPDEGEILLGGAPARISGPIDARKRGIGMVYQELNLVPDLTVAENITLGAPPSRFGLVQRRRLHEEAVAVLDALDARISPTALLGSLTVSQQQIVEIAKAYAQRPSIIVLDEPTSSLSEHESQALFQVVRRMREDGIAIVYISHRLREVLDLADRVTVLRDGRQIETRDSAGLTAGEMIRLMVGRDLTDVFPKREVPIGGTVLEVQGLSRQGAFENVSFDVRAGEIVGLAGLVGAGRTEVARAIFGLDRAQTGVVRVDGAQVHARTPGQGVAAGIAYVPEDRKRDGIIPSAAIKDNISLPVLGRISTGGWISRARETELANTQVAALGVSPPVIDRPVDTLSGGNQQKVVIAKWLAAQPRVLILDEPTRGVDVGAKADIHEIIGELAASGTAILLISSELPEVLAVSDRIFVLHEGKVSAELSRADANETTVMQAATGEVVAA</sequence>
<feature type="domain" description="ABC transporter" evidence="9">
    <location>
        <begin position="239"/>
        <end position="494"/>
    </location>
</feature>
<dbReference type="PROSITE" id="PS50893">
    <property type="entry name" value="ABC_TRANSPORTER_2"/>
    <property type="match status" value="2"/>
</dbReference>
<reference evidence="10 11" key="1">
    <citation type="submission" date="2018-09" db="EMBL/GenBank/DDBJ databases">
        <title>Comparative genomics of Leucobacter spp.</title>
        <authorList>
            <person name="Reis A.C."/>
            <person name="Kolvenbach B.A."/>
            <person name="Corvini P.F.X."/>
            <person name="Nunes O.C."/>
        </authorList>
    </citation>
    <scope>NUCLEOTIDE SEQUENCE [LARGE SCALE GENOMIC DNA]</scope>
    <source>
        <strain evidence="10 11">TAN 31504</strain>
    </source>
</reference>
<keyword evidence="3" id="KW-0762">Sugar transport</keyword>
<dbReference type="GO" id="GO:0005524">
    <property type="term" value="F:ATP binding"/>
    <property type="evidence" value="ECO:0007669"/>
    <property type="project" value="UniProtKB-KW"/>
</dbReference>
<evidence type="ECO:0000256" key="4">
    <source>
        <dbReference type="ARBA" id="ARBA00022737"/>
    </source>
</evidence>
<evidence type="ECO:0000256" key="1">
    <source>
        <dbReference type="ARBA" id="ARBA00022448"/>
    </source>
</evidence>
<organism evidence="10 11">
    <name type="scientific">Leucobacter chromiireducens subsp. solipictus</name>
    <dbReference type="NCBI Taxonomy" id="398235"/>
    <lineage>
        <taxon>Bacteria</taxon>
        <taxon>Bacillati</taxon>
        <taxon>Actinomycetota</taxon>
        <taxon>Actinomycetes</taxon>
        <taxon>Micrococcales</taxon>
        <taxon>Microbacteriaceae</taxon>
        <taxon>Leucobacter</taxon>
    </lineage>
</organism>
<dbReference type="EMBL" id="QYAC01000007">
    <property type="protein sequence ID" value="MBL3680196.1"/>
    <property type="molecule type" value="Genomic_DNA"/>
</dbReference>
<dbReference type="CDD" id="cd03216">
    <property type="entry name" value="ABC_Carb_Monos_I"/>
    <property type="match status" value="1"/>
</dbReference>
<evidence type="ECO:0000256" key="6">
    <source>
        <dbReference type="ARBA" id="ARBA00022840"/>
    </source>
</evidence>
<dbReference type="PANTHER" id="PTHR43790">
    <property type="entry name" value="CARBOHYDRATE TRANSPORT ATP-BINDING PROTEIN MG119-RELATED"/>
    <property type="match status" value="1"/>
</dbReference>
<dbReference type="Gene3D" id="3.40.50.300">
    <property type="entry name" value="P-loop containing nucleotide triphosphate hydrolases"/>
    <property type="match status" value="2"/>
</dbReference>
<evidence type="ECO:0000256" key="5">
    <source>
        <dbReference type="ARBA" id="ARBA00022741"/>
    </source>
</evidence>
<evidence type="ECO:0000256" key="7">
    <source>
        <dbReference type="ARBA" id="ARBA00022967"/>
    </source>
</evidence>
<keyword evidence="8" id="KW-0472">Membrane</keyword>
<evidence type="ECO:0000313" key="10">
    <source>
        <dbReference type="EMBL" id="MBL3680196.1"/>
    </source>
</evidence>
<keyword evidence="2" id="KW-1003">Cell membrane</keyword>
<dbReference type="PANTHER" id="PTHR43790:SF3">
    <property type="entry name" value="D-ALLOSE IMPORT ATP-BINDING PROTEIN ALSA-RELATED"/>
    <property type="match status" value="1"/>
</dbReference>
<keyword evidence="7" id="KW-1278">Translocase</keyword>
<comment type="caution">
    <text evidence="10">The sequence shown here is derived from an EMBL/GenBank/DDBJ whole genome shotgun (WGS) entry which is preliminary data.</text>
</comment>
<keyword evidence="5" id="KW-0547">Nucleotide-binding</keyword>
<dbReference type="CDD" id="cd03215">
    <property type="entry name" value="ABC_Carb_Monos_II"/>
    <property type="match status" value="1"/>
</dbReference>
<evidence type="ECO:0000256" key="8">
    <source>
        <dbReference type="ARBA" id="ARBA00023136"/>
    </source>
</evidence>
<accession>A0ABS1SIJ1</accession>
<dbReference type="InterPro" id="IPR050107">
    <property type="entry name" value="ABC_carbohydrate_import_ATPase"/>
</dbReference>
<dbReference type="SUPFAM" id="SSF52540">
    <property type="entry name" value="P-loop containing nucleoside triphosphate hydrolases"/>
    <property type="match status" value="2"/>
</dbReference>
<dbReference type="SMART" id="SM00382">
    <property type="entry name" value="AAA"/>
    <property type="match status" value="2"/>
</dbReference>
<dbReference type="PROSITE" id="PS00211">
    <property type="entry name" value="ABC_TRANSPORTER_1"/>
    <property type="match status" value="1"/>
</dbReference>
<dbReference type="InterPro" id="IPR027417">
    <property type="entry name" value="P-loop_NTPase"/>
</dbReference>
<name>A0ABS1SIJ1_9MICO</name>
<keyword evidence="1" id="KW-0813">Transport</keyword>
<evidence type="ECO:0000259" key="9">
    <source>
        <dbReference type="PROSITE" id="PS50893"/>
    </source>
</evidence>
<dbReference type="InterPro" id="IPR003439">
    <property type="entry name" value="ABC_transporter-like_ATP-bd"/>
</dbReference>
<dbReference type="RefSeq" id="WP_202345474.1">
    <property type="nucleotide sequence ID" value="NZ_BAAAPI010000012.1"/>
</dbReference>
<keyword evidence="6 10" id="KW-0067">ATP-binding</keyword>
<dbReference type="InterPro" id="IPR017871">
    <property type="entry name" value="ABC_transporter-like_CS"/>
</dbReference>
<dbReference type="InterPro" id="IPR003593">
    <property type="entry name" value="AAA+_ATPase"/>
</dbReference>
<feature type="domain" description="ABC transporter" evidence="9">
    <location>
        <begin position="5"/>
        <end position="240"/>
    </location>
</feature>